<dbReference type="InterPro" id="IPR024742">
    <property type="entry name" value="Glycogen_debranch_N"/>
</dbReference>
<dbReference type="InterPro" id="IPR032790">
    <property type="entry name" value="GDE_C"/>
</dbReference>
<evidence type="ECO:0000313" key="4">
    <source>
        <dbReference type="Proteomes" id="UP000237381"/>
    </source>
</evidence>
<dbReference type="InterPro" id="IPR008928">
    <property type="entry name" value="6-hairpin_glycosidase_sf"/>
</dbReference>
<name>A0A2S4M7Q0_9BURK</name>
<comment type="caution">
    <text evidence="3">The sequence shown here is derived from an EMBL/GenBank/DDBJ whole genome shotgun (WGS) entry which is preliminary data.</text>
</comment>
<dbReference type="InterPro" id="IPR010401">
    <property type="entry name" value="AGL/Gdb1"/>
</dbReference>
<dbReference type="Pfam" id="PF12439">
    <property type="entry name" value="GDE_N"/>
    <property type="match status" value="1"/>
</dbReference>
<dbReference type="RefSeq" id="WP_103705407.1">
    <property type="nucleotide sequence ID" value="NZ_PQGA01000008.1"/>
</dbReference>
<dbReference type="PANTHER" id="PTHR10569">
    <property type="entry name" value="GLYCOGEN DEBRANCHING ENZYME"/>
    <property type="match status" value="1"/>
</dbReference>
<dbReference type="InterPro" id="IPR012341">
    <property type="entry name" value="6hp_glycosidase-like_sf"/>
</dbReference>
<reference evidence="3 4" key="1">
    <citation type="submission" date="2018-01" db="EMBL/GenBank/DDBJ databases">
        <title>Genomic Encyclopedia of Type Strains, Phase III (KMG-III): the genomes of soil and plant-associated and newly described type strains.</title>
        <authorList>
            <person name="Whitman W."/>
        </authorList>
    </citation>
    <scope>NUCLEOTIDE SEQUENCE [LARGE SCALE GENOMIC DNA]</scope>
    <source>
        <strain evidence="3 4">JCM 18070</strain>
    </source>
</reference>
<dbReference type="GO" id="GO:0004135">
    <property type="term" value="F:amylo-alpha-1,6-glucosidase activity"/>
    <property type="evidence" value="ECO:0007669"/>
    <property type="project" value="InterPro"/>
</dbReference>
<organism evidence="3 4">
    <name type="scientific">Paraburkholderia eburnea</name>
    <dbReference type="NCBI Taxonomy" id="1189126"/>
    <lineage>
        <taxon>Bacteria</taxon>
        <taxon>Pseudomonadati</taxon>
        <taxon>Pseudomonadota</taxon>
        <taxon>Betaproteobacteria</taxon>
        <taxon>Burkholderiales</taxon>
        <taxon>Burkholderiaceae</taxon>
        <taxon>Paraburkholderia</taxon>
    </lineage>
</organism>
<feature type="domain" description="Glycogen debranching enzyme C-terminal" evidence="1">
    <location>
        <begin position="291"/>
        <end position="646"/>
    </location>
</feature>
<evidence type="ECO:0000259" key="2">
    <source>
        <dbReference type="Pfam" id="PF12439"/>
    </source>
</evidence>
<dbReference type="PANTHER" id="PTHR10569:SF2">
    <property type="entry name" value="GLYCOGEN DEBRANCHING ENZYME"/>
    <property type="match status" value="1"/>
</dbReference>
<dbReference type="Pfam" id="PF06202">
    <property type="entry name" value="GDE_C"/>
    <property type="match status" value="1"/>
</dbReference>
<dbReference type="GO" id="GO:0005980">
    <property type="term" value="P:glycogen catabolic process"/>
    <property type="evidence" value="ECO:0007669"/>
    <property type="project" value="InterPro"/>
</dbReference>
<dbReference type="Proteomes" id="UP000237381">
    <property type="component" value="Unassembled WGS sequence"/>
</dbReference>
<protein>
    <submittedName>
        <fullName evidence="3">Putative glycogen debranching enzyme</fullName>
    </submittedName>
</protein>
<dbReference type="GO" id="GO:0004134">
    <property type="term" value="F:4-alpha-glucanotransferase activity"/>
    <property type="evidence" value="ECO:0007669"/>
    <property type="project" value="InterPro"/>
</dbReference>
<dbReference type="AlphaFoldDB" id="A0A2S4M7Q0"/>
<evidence type="ECO:0000313" key="3">
    <source>
        <dbReference type="EMBL" id="POR50734.1"/>
    </source>
</evidence>
<proteinExistence type="predicted"/>
<accession>A0A2S4M7Q0</accession>
<dbReference type="Gene3D" id="1.50.10.10">
    <property type="match status" value="1"/>
</dbReference>
<sequence length="655" mass="71634">MTRLVPPFDAERLDAEWLEADGEGGFASGTVGTARTRRYHALLLAATRPPTGRVVLVNGIEAWLEHGGGKIALTMQRYAPDLLSPDTSNRIASFDTSPWPTWRYALNDGAALVAEVFVAKASRETVLRWRLEAPSEARSEATTFTLKVRPLLSGRDYHALHHENPAFAFGAQTDGERVRWQPYGDLPAIVAQSNGGYTHAPDWYRHFYYSREEERGLDCIEDLATPGVFSFDLDKGDAVLLLRAQTGPRAADPAESAADRARRLAGLEALRRASRGTRLRGSADAYVAARGDGRTIVAGYPWFTDWGRDTFIAMRGLLPGKETQDREDAGAILLEWAATVSEGMLPNRFPDAGGVPEYNSVDASLWFVVAVHDFFAAANVPAQTRFVLQGAVDAILDGYARGTRYRIAADERDGLLRAGVPGVQLTWMDAKAGDWVVTPRIGKPVEIQALWINALRIAGAWDTRWRELEARASAAFAQRFVDPATGALFDVIDADHIDGKLDRSIRPNQIFAVGGLPFALLEGDTARAVVAQVETHLLTPMGLRTLAPSDPGYRGRYAGGVLERDGAYHQGTVWPWLLGPFVDAWLRVHGDDAAQRASAHRRFVAPLLAHLDRAGLDHLSEVADGDAPHHPGGTPFQAWSLGELLRILKRLGEPG</sequence>
<dbReference type="EMBL" id="PQGA01000008">
    <property type="protein sequence ID" value="POR50734.1"/>
    <property type="molecule type" value="Genomic_DNA"/>
</dbReference>
<keyword evidence="4" id="KW-1185">Reference proteome</keyword>
<evidence type="ECO:0000259" key="1">
    <source>
        <dbReference type="Pfam" id="PF06202"/>
    </source>
</evidence>
<gene>
    <name evidence="3" type="ORF">B0G62_108226</name>
</gene>
<dbReference type="OrthoDB" id="9761875at2"/>
<dbReference type="SUPFAM" id="SSF48208">
    <property type="entry name" value="Six-hairpin glycosidases"/>
    <property type="match status" value="1"/>
</dbReference>
<feature type="domain" description="Glycogen debranching enzyme bacterial and archaeal type N-terminal" evidence="2">
    <location>
        <begin position="16"/>
        <end position="239"/>
    </location>
</feature>